<dbReference type="InterPro" id="IPR035980">
    <property type="entry name" value="Ribosomal_bS6_sf"/>
</dbReference>
<dbReference type="SUPFAM" id="SSF54995">
    <property type="entry name" value="Ribosomal protein S6"/>
    <property type="match status" value="1"/>
</dbReference>
<dbReference type="GO" id="GO:0003735">
    <property type="term" value="F:structural constituent of ribosome"/>
    <property type="evidence" value="ECO:0007669"/>
    <property type="project" value="InterPro"/>
</dbReference>
<proteinExistence type="predicted"/>
<feature type="non-terminal residue" evidence="1">
    <location>
        <position position="1"/>
    </location>
</feature>
<evidence type="ECO:0000313" key="2">
    <source>
        <dbReference type="Proteomes" id="UP000016930"/>
    </source>
</evidence>
<name>M2QL72_CERS8</name>
<dbReference type="STRING" id="914234.M2QL72"/>
<dbReference type="Proteomes" id="UP000016930">
    <property type="component" value="Unassembled WGS sequence"/>
</dbReference>
<dbReference type="InterPro" id="IPR014717">
    <property type="entry name" value="Transl_elong_EF1B/ribsomal_bS6"/>
</dbReference>
<accession>M2QL72</accession>
<dbReference type="GO" id="GO:0006412">
    <property type="term" value="P:translation"/>
    <property type="evidence" value="ECO:0007669"/>
    <property type="project" value="InterPro"/>
</dbReference>
<dbReference type="HOGENOM" id="CLU_2729057_0_0_1"/>
<protein>
    <submittedName>
        <fullName evidence="1">Uncharacterized protein</fullName>
    </submittedName>
</protein>
<dbReference type="OrthoDB" id="10259681at2759"/>
<organism evidence="1 2">
    <name type="scientific">Ceriporiopsis subvermispora (strain B)</name>
    <name type="common">White-rot fungus</name>
    <name type="synonym">Gelatoporia subvermispora</name>
    <dbReference type="NCBI Taxonomy" id="914234"/>
    <lineage>
        <taxon>Eukaryota</taxon>
        <taxon>Fungi</taxon>
        <taxon>Dikarya</taxon>
        <taxon>Basidiomycota</taxon>
        <taxon>Agaricomycotina</taxon>
        <taxon>Agaricomycetes</taxon>
        <taxon>Polyporales</taxon>
        <taxon>Gelatoporiaceae</taxon>
        <taxon>Gelatoporia</taxon>
    </lineage>
</organism>
<dbReference type="GO" id="GO:0005840">
    <property type="term" value="C:ribosome"/>
    <property type="evidence" value="ECO:0007669"/>
    <property type="project" value="InterPro"/>
</dbReference>
<reference evidence="1 2" key="1">
    <citation type="journal article" date="2012" name="Proc. Natl. Acad. Sci. U.S.A.">
        <title>Comparative genomics of Ceriporiopsis subvermispora and Phanerochaete chrysosporium provide insight into selective ligninolysis.</title>
        <authorList>
            <person name="Fernandez-Fueyo E."/>
            <person name="Ruiz-Duenas F.J."/>
            <person name="Ferreira P."/>
            <person name="Floudas D."/>
            <person name="Hibbett D.S."/>
            <person name="Canessa P."/>
            <person name="Larrondo L.F."/>
            <person name="James T.Y."/>
            <person name="Seelenfreund D."/>
            <person name="Lobos S."/>
            <person name="Polanco R."/>
            <person name="Tello M."/>
            <person name="Honda Y."/>
            <person name="Watanabe T."/>
            <person name="Watanabe T."/>
            <person name="Ryu J.S."/>
            <person name="Kubicek C.P."/>
            <person name="Schmoll M."/>
            <person name="Gaskell J."/>
            <person name="Hammel K.E."/>
            <person name="St John F.J."/>
            <person name="Vanden Wymelenberg A."/>
            <person name="Sabat G."/>
            <person name="Splinter BonDurant S."/>
            <person name="Syed K."/>
            <person name="Yadav J.S."/>
            <person name="Doddapaneni H."/>
            <person name="Subramanian V."/>
            <person name="Lavin J.L."/>
            <person name="Oguiza J.A."/>
            <person name="Perez G."/>
            <person name="Pisabarro A.G."/>
            <person name="Ramirez L."/>
            <person name="Santoyo F."/>
            <person name="Master E."/>
            <person name="Coutinho P.M."/>
            <person name="Henrissat B."/>
            <person name="Lombard V."/>
            <person name="Magnuson J.K."/>
            <person name="Kuees U."/>
            <person name="Hori C."/>
            <person name="Igarashi K."/>
            <person name="Samejima M."/>
            <person name="Held B.W."/>
            <person name="Barry K.W."/>
            <person name="LaButti K.M."/>
            <person name="Lapidus A."/>
            <person name="Lindquist E.A."/>
            <person name="Lucas S.M."/>
            <person name="Riley R."/>
            <person name="Salamov A.A."/>
            <person name="Hoffmeister D."/>
            <person name="Schwenk D."/>
            <person name="Hadar Y."/>
            <person name="Yarden O."/>
            <person name="de Vries R.P."/>
            <person name="Wiebenga A."/>
            <person name="Stenlid J."/>
            <person name="Eastwood D."/>
            <person name="Grigoriev I.V."/>
            <person name="Berka R.M."/>
            <person name="Blanchette R.A."/>
            <person name="Kersten P."/>
            <person name="Martinez A.T."/>
            <person name="Vicuna R."/>
            <person name="Cullen D."/>
        </authorList>
    </citation>
    <scope>NUCLEOTIDE SEQUENCE [LARGE SCALE GENOMIC DNA]</scope>
    <source>
        <strain evidence="1 2">B</strain>
    </source>
</reference>
<sequence length="72" mass="8145">VNDYWAMHFDASPTSLRSLHSLMRKDQRVICWSTLRLGEKVEDVVRPSHPTTQLPSGCHDLDMSGLPLPFAP</sequence>
<dbReference type="Gene3D" id="3.30.70.60">
    <property type="match status" value="1"/>
</dbReference>
<keyword evidence="2" id="KW-1185">Reference proteome</keyword>
<dbReference type="EMBL" id="KB445796">
    <property type="protein sequence ID" value="EMD37783.1"/>
    <property type="molecule type" value="Genomic_DNA"/>
</dbReference>
<dbReference type="AlphaFoldDB" id="M2QL72"/>
<gene>
    <name evidence="1" type="ORF">CERSUDRAFT_50089</name>
</gene>
<evidence type="ECO:0000313" key="1">
    <source>
        <dbReference type="EMBL" id="EMD37783.1"/>
    </source>
</evidence>
<dbReference type="GO" id="GO:0019843">
    <property type="term" value="F:rRNA binding"/>
    <property type="evidence" value="ECO:0007669"/>
    <property type="project" value="InterPro"/>
</dbReference>